<accession>A0A9P9YQB5</accession>
<dbReference type="Pfam" id="PF00379">
    <property type="entry name" value="Chitin_bind_4"/>
    <property type="match status" value="1"/>
</dbReference>
<dbReference type="Proteomes" id="UP001059596">
    <property type="component" value="Unassembled WGS sequence"/>
</dbReference>
<name>A0A9P9YQB5_9MUSC</name>
<reference evidence="4" key="1">
    <citation type="journal article" date="2023" name="Genome Biol. Evol.">
        <title>Long-read-based Genome Assembly of Drosophila gunungcola Reveals Fewer Chemosensory Genes in Flower-breeding Species.</title>
        <authorList>
            <person name="Negi A."/>
            <person name="Liao B.Y."/>
            <person name="Yeh S.D."/>
        </authorList>
    </citation>
    <scope>NUCLEOTIDE SEQUENCE</scope>
    <source>
        <strain evidence="4">Sukarami</strain>
    </source>
</reference>
<sequence length="162" mass="17132">MKFLIVFVALFALALAAPAEEVSILKSESDVGPDSYKYIYETSNGISAAEQGVLHKAGTENEAISVQGSYKFVGDDGVTYEVSYIADENGFQPQGAHLPTSDGQSAQAEGQLKNIGSENEAISVQGSYKFVGDDGVTYEVSYIADENGFQPQGAHLPVAPEA</sequence>
<dbReference type="EMBL" id="JAMKOV010000004">
    <property type="protein sequence ID" value="KAI8040838.1"/>
    <property type="molecule type" value="Genomic_DNA"/>
</dbReference>
<organism evidence="4 5">
    <name type="scientific">Drosophila gunungcola</name>
    <name type="common">fruit fly</name>
    <dbReference type="NCBI Taxonomy" id="103775"/>
    <lineage>
        <taxon>Eukaryota</taxon>
        <taxon>Metazoa</taxon>
        <taxon>Ecdysozoa</taxon>
        <taxon>Arthropoda</taxon>
        <taxon>Hexapoda</taxon>
        <taxon>Insecta</taxon>
        <taxon>Pterygota</taxon>
        <taxon>Neoptera</taxon>
        <taxon>Endopterygota</taxon>
        <taxon>Diptera</taxon>
        <taxon>Brachycera</taxon>
        <taxon>Muscomorpha</taxon>
        <taxon>Ephydroidea</taxon>
        <taxon>Drosophilidae</taxon>
        <taxon>Drosophila</taxon>
        <taxon>Sophophora</taxon>
    </lineage>
</organism>
<dbReference type="PROSITE" id="PS51155">
    <property type="entry name" value="CHIT_BIND_RR_2"/>
    <property type="match status" value="2"/>
</dbReference>
<keyword evidence="3" id="KW-0732">Signal</keyword>
<dbReference type="PANTHER" id="PTHR10380">
    <property type="entry name" value="CUTICLE PROTEIN"/>
    <property type="match status" value="1"/>
</dbReference>
<comment type="caution">
    <text evidence="4">The sequence shown here is derived from an EMBL/GenBank/DDBJ whole genome shotgun (WGS) entry which is preliminary data.</text>
</comment>
<dbReference type="InterPro" id="IPR050468">
    <property type="entry name" value="Cuticle_Struct_Prot"/>
</dbReference>
<evidence type="ECO:0000313" key="5">
    <source>
        <dbReference type="Proteomes" id="UP001059596"/>
    </source>
</evidence>
<dbReference type="PRINTS" id="PR00947">
    <property type="entry name" value="CUTICLE"/>
</dbReference>
<feature type="signal peptide" evidence="3">
    <location>
        <begin position="1"/>
        <end position="16"/>
    </location>
</feature>
<protein>
    <submittedName>
        <fullName evidence="4">Uncharacterized protein</fullName>
    </submittedName>
</protein>
<evidence type="ECO:0000313" key="4">
    <source>
        <dbReference type="EMBL" id="KAI8040838.1"/>
    </source>
</evidence>
<dbReference type="AlphaFoldDB" id="A0A9P9YQB5"/>
<keyword evidence="1 2" id="KW-0193">Cuticle</keyword>
<dbReference type="PROSITE" id="PS00233">
    <property type="entry name" value="CHIT_BIND_RR_1"/>
    <property type="match status" value="2"/>
</dbReference>
<dbReference type="GO" id="GO:0008010">
    <property type="term" value="F:structural constituent of chitin-based larval cuticle"/>
    <property type="evidence" value="ECO:0007669"/>
    <property type="project" value="TreeGrafter"/>
</dbReference>
<evidence type="ECO:0000256" key="3">
    <source>
        <dbReference type="SAM" id="SignalP"/>
    </source>
</evidence>
<dbReference type="InterPro" id="IPR000618">
    <property type="entry name" value="Insect_cuticle"/>
</dbReference>
<dbReference type="PANTHER" id="PTHR10380:SF218">
    <property type="entry name" value="ADULT CUTICLE PROTEIN 65AA-RELATED"/>
    <property type="match status" value="1"/>
</dbReference>
<gene>
    <name evidence="4" type="ORF">M5D96_006781</name>
</gene>
<feature type="chain" id="PRO_5040112839" evidence="3">
    <location>
        <begin position="17"/>
        <end position="162"/>
    </location>
</feature>
<evidence type="ECO:0000256" key="1">
    <source>
        <dbReference type="ARBA" id="ARBA00022460"/>
    </source>
</evidence>
<evidence type="ECO:0000256" key="2">
    <source>
        <dbReference type="PROSITE-ProRule" id="PRU00497"/>
    </source>
</evidence>
<dbReference type="GO" id="GO:0062129">
    <property type="term" value="C:chitin-based extracellular matrix"/>
    <property type="evidence" value="ECO:0007669"/>
    <property type="project" value="TreeGrafter"/>
</dbReference>
<dbReference type="InterPro" id="IPR031311">
    <property type="entry name" value="CHIT_BIND_RR_consensus"/>
</dbReference>
<keyword evidence="5" id="KW-1185">Reference proteome</keyword>
<proteinExistence type="predicted"/>